<dbReference type="EMBL" id="JAMKPW020000012">
    <property type="protein sequence ID" value="KAK8212878.1"/>
    <property type="molecule type" value="Genomic_DNA"/>
</dbReference>
<dbReference type="Proteomes" id="UP001320706">
    <property type="component" value="Unassembled WGS sequence"/>
</dbReference>
<gene>
    <name evidence="1" type="ORF">M8818_003043</name>
</gene>
<reference evidence="1" key="1">
    <citation type="submission" date="2024-02" db="EMBL/GenBank/DDBJ databases">
        <title>Metagenome Assembled Genome of Zalaria obscura JY119.</title>
        <authorList>
            <person name="Vighnesh L."/>
            <person name="Jagadeeshwari U."/>
            <person name="Venkata Ramana C."/>
            <person name="Sasikala C."/>
        </authorList>
    </citation>
    <scope>NUCLEOTIDE SEQUENCE</scope>
    <source>
        <strain evidence="1">JY119</strain>
    </source>
</reference>
<accession>A0ACC3SHR9</accession>
<comment type="caution">
    <text evidence="1">The sequence shown here is derived from an EMBL/GenBank/DDBJ whole genome shotgun (WGS) entry which is preliminary data.</text>
</comment>
<keyword evidence="2" id="KW-1185">Reference proteome</keyword>
<sequence>MGITTIIGQAPRNDMLVGRRVDELVMRYAGECEMWRNVRNNSVECQDNHEWARMPTGHAKGQHNSDVAVIANTDYMNKPGLASRIAVSSILTSVVVIIKVA</sequence>
<protein>
    <submittedName>
        <fullName evidence="1">Uncharacterized protein</fullName>
    </submittedName>
</protein>
<name>A0ACC3SHR9_9PEZI</name>
<evidence type="ECO:0000313" key="1">
    <source>
        <dbReference type="EMBL" id="KAK8212878.1"/>
    </source>
</evidence>
<proteinExistence type="predicted"/>
<organism evidence="1 2">
    <name type="scientific">Zalaria obscura</name>
    <dbReference type="NCBI Taxonomy" id="2024903"/>
    <lineage>
        <taxon>Eukaryota</taxon>
        <taxon>Fungi</taxon>
        <taxon>Dikarya</taxon>
        <taxon>Ascomycota</taxon>
        <taxon>Pezizomycotina</taxon>
        <taxon>Dothideomycetes</taxon>
        <taxon>Dothideomycetidae</taxon>
        <taxon>Dothideales</taxon>
        <taxon>Zalariaceae</taxon>
        <taxon>Zalaria</taxon>
    </lineage>
</organism>
<evidence type="ECO:0000313" key="2">
    <source>
        <dbReference type="Proteomes" id="UP001320706"/>
    </source>
</evidence>